<dbReference type="EMBL" id="JAFBMS010000006">
    <property type="protein sequence ID" value="KAG9351323.1"/>
    <property type="molecule type" value="Genomic_DNA"/>
</dbReference>
<accession>A0A8T2PDA8</accession>
<protein>
    <submittedName>
        <fullName evidence="2">Uncharacterized protein</fullName>
    </submittedName>
</protein>
<dbReference type="Proteomes" id="UP000824540">
    <property type="component" value="Unassembled WGS sequence"/>
</dbReference>
<organism evidence="2 3">
    <name type="scientific">Albula glossodonta</name>
    <name type="common">roundjaw bonefish</name>
    <dbReference type="NCBI Taxonomy" id="121402"/>
    <lineage>
        <taxon>Eukaryota</taxon>
        <taxon>Metazoa</taxon>
        <taxon>Chordata</taxon>
        <taxon>Craniata</taxon>
        <taxon>Vertebrata</taxon>
        <taxon>Euteleostomi</taxon>
        <taxon>Actinopterygii</taxon>
        <taxon>Neopterygii</taxon>
        <taxon>Teleostei</taxon>
        <taxon>Albuliformes</taxon>
        <taxon>Albulidae</taxon>
        <taxon>Albula</taxon>
    </lineage>
</organism>
<evidence type="ECO:0000313" key="3">
    <source>
        <dbReference type="Proteomes" id="UP000824540"/>
    </source>
</evidence>
<comment type="caution">
    <text evidence="2">The sequence shown here is derived from an EMBL/GenBank/DDBJ whole genome shotgun (WGS) entry which is preliminary data.</text>
</comment>
<keyword evidence="3" id="KW-1185">Reference proteome</keyword>
<evidence type="ECO:0000313" key="2">
    <source>
        <dbReference type="EMBL" id="KAG9351323.1"/>
    </source>
</evidence>
<feature type="region of interest" description="Disordered" evidence="1">
    <location>
        <begin position="93"/>
        <end position="117"/>
    </location>
</feature>
<proteinExistence type="predicted"/>
<reference evidence="2" key="1">
    <citation type="thesis" date="2021" institute="BYU ScholarsArchive" country="Provo, UT, USA">
        <title>Applications of and Algorithms for Genome Assembly and Genomic Analyses with an Emphasis on Marine Teleosts.</title>
        <authorList>
            <person name="Pickett B.D."/>
        </authorList>
    </citation>
    <scope>NUCLEOTIDE SEQUENCE</scope>
    <source>
        <strain evidence="2">HI-2016</strain>
    </source>
</reference>
<sequence length="117" mass="12849">MFDVDIAEFSQIRIAGPRQPPAPDICSCDRGALIQRLRHLPHPPQGNPALKYGEGEGFLSPPSNPPQTLSKYGSLQNLLMLYSSVEQDGKAERKSAHNCWQEPGERTLLQAPGELSV</sequence>
<gene>
    <name evidence="2" type="ORF">JZ751_022570</name>
</gene>
<evidence type="ECO:0000256" key="1">
    <source>
        <dbReference type="SAM" id="MobiDB-lite"/>
    </source>
</evidence>
<name>A0A8T2PDA8_9TELE</name>
<dbReference type="AlphaFoldDB" id="A0A8T2PDA8"/>
<feature type="region of interest" description="Disordered" evidence="1">
    <location>
        <begin position="41"/>
        <end position="67"/>
    </location>
</feature>